<dbReference type="AlphaFoldDB" id="A0A9X1U798"/>
<name>A0A9X1U798_9BRAD</name>
<accession>A0A9X1U798</accession>
<dbReference type="RefSeq" id="WP_237890122.1">
    <property type="nucleotide sequence ID" value="NZ_JAKLTY010000004.1"/>
</dbReference>
<reference evidence="1" key="1">
    <citation type="submission" date="2022-01" db="EMBL/GenBank/DDBJ databases">
        <title>Genome sequnece data of strain Bradyrhizobium sp. nov.</title>
        <authorList>
            <person name="Zhang J."/>
        </authorList>
    </citation>
    <scope>NUCLEOTIDE SEQUENCE</scope>
    <source>
        <strain evidence="1">WYCCWR 13023</strain>
    </source>
</reference>
<protein>
    <submittedName>
        <fullName evidence="1">Uncharacterized protein</fullName>
    </submittedName>
</protein>
<organism evidence="1 2">
    <name type="scientific">Bradyrhizobium zhengyangense</name>
    <dbReference type="NCBI Taxonomy" id="2911009"/>
    <lineage>
        <taxon>Bacteria</taxon>
        <taxon>Pseudomonadati</taxon>
        <taxon>Pseudomonadota</taxon>
        <taxon>Alphaproteobacteria</taxon>
        <taxon>Hyphomicrobiales</taxon>
        <taxon>Nitrobacteraceae</taxon>
        <taxon>Bradyrhizobium</taxon>
    </lineage>
</organism>
<sequence length="48" mass="5523">MTVFIYVNTAKQVGDKDHIKVFATVDAAEKWFEENDPEGVAFEYKVLE</sequence>
<comment type="caution">
    <text evidence="1">The sequence shown here is derived from an EMBL/GenBank/DDBJ whole genome shotgun (WGS) entry which is preliminary data.</text>
</comment>
<evidence type="ECO:0000313" key="1">
    <source>
        <dbReference type="EMBL" id="MCG2626671.1"/>
    </source>
</evidence>
<gene>
    <name evidence="1" type="ORF">L6654_08555</name>
</gene>
<dbReference type="Proteomes" id="UP001139054">
    <property type="component" value="Unassembled WGS sequence"/>
</dbReference>
<proteinExistence type="predicted"/>
<evidence type="ECO:0000313" key="2">
    <source>
        <dbReference type="Proteomes" id="UP001139054"/>
    </source>
</evidence>
<dbReference type="EMBL" id="JAKLTY010000004">
    <property type="protein sequence ID" value="MCG2626671.1"/>
    <property type="molecule type" value="Genomic_DNA"/>
</dbReference>